<proteinExistence type="predicted"/>
<accession>A0A383BEW6</accession>
<gene>
    <name evidence="1" type="ORF">METZ01_LOCUS471521</name>
</gene>
<dbReference type="EMBL" id="UINC01199984">
    <property type="protein sequence ID" value="SVE18667.1"/>
    <property type="molecule type" value="Genomic_DNA"/>
</dbReference>
<organism evidence="1">
    <name type="scientific">marine metagenome</name>
    <dbReference type="NCBI Taxonomy" id="408172"/>
    <lineage>
        <taxon>unclassified sequences</taxon>
        <taxon>metagenomes</taxon>
        <taxon>ecological metagenomes</taxon>
    </lineage>
</organism>
<evidence type="ECO:0000313" key="1">
    <source>
        <dbReference type="EMBL" id="SVE18667.1"/>
    </source>
</evidence>
<dbReference type="AlphaFoldDB" id="A0A383BEW6"/>
<name>A0A383BEW6_9ZZZZ</name>
<reference evidence="1" key="1">
    <citation type="submission" date="2018-05" db="EMBL/GenBank/DDBJ databases">
        <authorList>
            <person name="Lanie J.A."/>
            <person name="Ng W.-L."/>
            <person name="Kazmierczak K.M."/>
            <person name="Andrzejewski T.M."/>
            <person name="Davidsen T.M."/>
            <person name="Wayne K.J."/>
            <person name="Tettelin H."/>
            <person name="Glass J.I."/>
            <person name="Rusch D."/>
            <person name="Podicherti R."/>
            <person name="Tsui H.-C.T."/>
            <person name="Winkler M.E."/>
        </authorList>
    </citation>
    <scope>NUCLEOTIDE SEQUENCE</scope>
</reference>
<protein>
    <submittedName>
        <fullName evidence="1">Uncharacterized protein</fullName>
    </submittedName>
</protein>
<sequence>MITMFVVLMRAMLPKLTVPTWFSGPRSV</sequence>